<dbReference type="PANTHER" id="PTHR11601:SF34">
    <property type="entry name" value="CYSTEINE DESULFURASE"/>
    <property type="match status" value="1"/>
</dbReference>
<evidence type="ECO:0000256" key="3">
    <source>
        <dbReference type="ARBA" id="ARBA00012239"/>
    </source>
</evidence>
<feature type="domain" description="Aminotransferase class V" evidence="11">
    <location>
        <begin position="206"/>
        <end position="405"/>
    </location>
</feature>
<dbReference type="Gene3D" id="3.40.640.10">
    <property type="entry name" value="Type I PLP-dependent aspartate aminotransferase-like (Major domain)"/>
    <property type="match status" value="1"/>
</dbReference>
<dbReference type="GO" id="GO:0046872">
    <property type="term" value="F:metal ion binding"/>
    <property type="evidence" value="ECO:0007669"/>
    <property type="project" value="UniProtKB-KW"/>
</dbReference>
<dbReference type="KEGG" id="agh:M3I41_06335"/>
<organism evidence="12 13">
    <name type="scientific">Actinomyces graevenitzii</name>
    <dbReference type="NCBI Taxonomy" id="55565"/>
    <lineage>
        <taxon>Bacteria</taxon>
        <taxon>Bacillati</taxon>
        <taxon>Actinomycetota</taxon>
        <taxon>Actinomycetes</taxon>
        <taxon>Actinomycetales</taxon>
        <taxon>Actinomycetaceae</taxon>
        <taxon>Actinomyces</taxon>
    </lineage>
</organism>
<dbReference type="InterPro" id="IPR015421">
    <property type="entry name" value="PyrdxlP-dep_Trfase_major"/>
</dbReference>
<evidence type="ECO:0000313" key="13">
    <source>
        <dbReference type="Proteomes" id="UP000830236"/>
    </source>
</evidence>
<evidence type="ECO:0000259" key="11">
    <source>
        <dbReference type="Pfam" id="PF00266"/>
    </source>
</evidence>
<dbReference type="InterPro" id="IPR016454">
    <property type="entry name" value="Cysteine_dSase"/>
</dbReference>
<comment type="catalytic activity">
    <reaction evidence="9">
        <text>(sulfur carrier)-H + L-cysteine = (sulfur carrier)-SH + L-alanine</text>
        <dbReference type="Rhea" id="RHEA:43892"/>
        <dbReference type="Rhea" id="RHEA-COMP:14737"/>
        <dbReference type="Rhea" id="RHEA-COMP:14739"/>
        <dbReference type="ChEBI" id="CHEBI:29917"/>
        <dbReference type="ChEBI" id="CHEBI:35235"/>
        <dbReference type="ChEBI" id="CHEBI:57972"/>
        <dbReference type="ChEBI" id="CHEBI:64428"/>
        <dbReference type="EC" id="2.8.1.7"/>
    </reaction>
</comment>
<evidence type="ECO:0000256" key="7">
    <source>
        <dbReference type="ARBA" id="ARBA00023004"/>
    </source>
</evidence>
<dbReference type="AlphaFoldDB" id="A0A9E7AGL9"/>
<dbReference type="InterPro" id="IPR000192">
    <property type="entry name" value="Aminotrans_V_dom"/>
</dbReference>
<dbReference type="InterPro" id="IPR015424">
    <property type="entry name" value="PyrdxlP-dep_Trfase"/>
</dbReference>
<sequence>MSLAYLDHAATSPVRPEVAEAYAKDLVDFSGLGTNPASTHSSGRRAAGALFEARERVAALLGASAHEVIFTSGGSEADALAVSGFAFDAAQRGQGCALLVSAVEHPAVLDSAQRTQNFGSTTHLLAVDAQGRVDLEAFAQTLQQVSVDDALLVSVMLANNETGVIEPLNEIAQLLASQAARRAEVIEQRAANGGRAKRVGSAAVAALSPQNRPWLHTDATAAVGKMRVDMGQLQVDALSLSGHKLGAPVGVGALVANRSMPLKSPYGGGGQERGLRSGTQDVAGARALALAMELAEGEREAKTAQWHLWQQQLLDCARAAGGTVSANSAPTISSTAHAWFSGVDSEAVLMALDMAQVAASAGSACHAGVAGASHVLEAMGVDDDGASCGLRFSFGWSTTQAQIDAAQAALGGAIEVARRAWATKNRSKLNYL</sequence>
<keyword evidence="5" id="KW-0479">Metal-binding</keyword>
<dbReference type="GO" id="GO:0031071">
    <property type="term" value="F:cysteine desulfurase activity"/>
    <property type="evidence" value="ECO:0007669"/>
    <property type="project" value="UniProtKB-EC"/>
</dbReference>
<keyword evidence="8" id="KW-0411">Iron-sulfur</keyword>
<feature type="domain" description="Aminotransferase class V" evidence="11">
    <location>
        <begin position="5"/>
        <end position="177"/>
    </location>
</feature>
<dbReference type="GO" id="GO:0051536">
    <property type="term" value="F:iron-sulfur cluster binding"/>
    <property type="evidence" value="ECO:0007669"/>
    <property type="project" value="UniProtKB-KW"/>
</dbReference>
<dbReference type="Pfam" id="PF00266">
    <property type="entry name" value="Aminotran_5"/>
    <property type="match status" value="2"/>
</dbReference>
<name>A0A9E7AGL9_9ACTO</name>
<evidence type="ECO:0000256" key="10">
    <source>
        <dbReference type="RuleBase" id="RU004504"/>
    </source>
</evidence>
<accession>A0A9E7AGL9</accession>
<dbReference type="PIRSF" id="PIRSF005572">
    <property type="entry name" value="NifS"/>
    <property type="match status" value="1"/>
</dbReference>
<dbReference type="SUPFAM" id="SSF53383">
    <property type="entry name" value="PLP-dependent transferases"/>
    <property type="match status" value="1"/>
</dbReference>
<dbReference type="Gene3D" id="1.10.260.50">
    <property type="match status" value="1"/>
</dbReference>
<dbReference type="Proteomes" id="UP000830236">
    <property type="component" value="Chromosome"/>
</dbReference>
<evidence type="ECO:0000256" key="1">
    <source>
        <dbReference type="ARBA" id="ARBA00001933"/>
    </source>
</evidence>
<evidence type="ECO:0000256" key="9">
    <source>
        <dbReference type="ARBA" id="ARBA00050776"/>
    </source>
</evidence>
<keyword evidence="6" id="KW-0663">Pyridoxal phosphate</keyword>
<reference evidence="12" key="1">
    <citation type="submission" date="2022-05" db="EMBL/GenBank/DDBJ databases">
        <title>Using nanopore sequencing to obtain complete genomes from saliva samples.</title>
        <authorList>
            <person name="Baker J.L."/>
        </authorList>
    </citation>
    <scope>NUCLEOTIDE SEQUENCE</scope>
    <source>
        <strain evidence="12">JCVI-JB-Ag32</strain>
    </source>
</reference>
<gene>
    <name evidence="12" type="ORF">M3I41_06335</name>
</gene>
<protein>
    <recommendedName>
        <fullName evidence="3">cysteine desulfurase</fullName>
        <ecNumber evidence="3">2.8.1.7</ecNumber>
    </recommendedName>
</protein>
<evidence type="ECO:0000256" key="8">
    <source>
        <dbReference type="ARBA" id="ARBA00023014"/>
    </source>
</evidence>
<evidence type="ECO:0000256" key="4">
    <source>
        <dbReference type="ARBA" id="ARBA00022679"/>
    </source>
</evidence>
<dbReference type="InterPro" id="IPR020578">
    <property type="entry name" value="Aminotrans_V_PyrdxlP_BS"/>
</dbReference>
<dbReference type="PANTHER" id="PTHR11601">
    <property type="entry name" value="CYSTEINE DESULFURYLASE FAMILY MEMBER"/>
    <property type="match status" value="1"/>
</dbReference>
<dbReference type="InterPro" id="IPR015422">
    <property type="entry name" value="PyrdxlP-dep_Trfase_small"/>
</dbReference>
<dbReference type="PROSITE" id="PS00595">
    <property type="entry name" value="AA_TRANSFER_CLASS_5"/>
    <property type="match status" value="1"/>
</dbReference>
<comment type="cofactor">
    <cofactor evidence="1 10">
        <name>pyridoxal 5'-phosphate</name>
        <dbReference type="ChEBI" id="CHEBI:597326"/>
    </cofactor>
</comment>
<evidence type="ECO:0000313" key="12">
    <source>
        <dbReference type="EMBL" id="UQF79211.1"/>
    </source>
</evidence>
<evidence type="ECO:0000256" key="6">
    <source>
        <dbReference type="ARBA" id="ARBA00022898"/>
    </source>
</evidence>
<evidence type="ECO:0000256" key="5">
    <source>
        <dbReference type="ARBA" id="ARBA00022723"/>
    </source>
</evidence>
<keyword evidence="4" id="KW-0808">Transferase</keyword>
<dbReference type="EMBL" id="CP097095">
    <property type="protein sequence ID" value="UQF79211.1"/>
    <property type="molecule type" value="Genomic_DNA"/>
</dbReference>
<dbReference type="Gene3D" id="3.90.1150.10">
    <property type="entry name" value="Aspartate Aminotransferase, domain 1"/>
    <property type="match status" value="1"/>
</dbReference>
<proteinExistence type="inferred from homology"/>
<keyword evidence="7" id="KW-0408">Iron</keyword>
<dbReference type="EC" id="2.8.1.7" evidence="3"/>
<comment type="similarity">
    <text evidence="2">Belongs to the class-V pyridoxal-phosphate-dependent aminotransferase family. NifS/IscS subfamily.</text>
</comment>
<evidence type="ECO:0000256" key="2">
    <source>
        <dbReference type="ARBA" id="ARBA00006490"/>
    </source>
</evidence>